<dbReference type="InterPro" id="IPR010400">
    <property type="entry name" value="PITH_dom"/>
</dbReference>
<dbReference type="InterPro" id="IPR037047">
    <property type="entry name" value="PITH_dom_sf"/>
</dbReference>
<dbReference type="Pfam" id="PF06201">
    <property type="entry name" value="PITH"/>
    <property type="match status" value="1"/>
</dbReference>
<dbReference type="PROSITE" id="PS51532">
    <property type="entry name" value="PITH"/>
    <property type="match status" value="1"/>
</dbReference>
<organism evidence="3 4">
    <name type="scientific">Chloropicon roscoffensis</name>
    <dbReference type="NCBI Taxonomy" id="1461544"/>
    <lineage>
        <taxon>Eukaryota</taxon>
        <taxon>Viridiplantae</taxon>
        <taxon>Chlorophyta</taxon>
        <taxon>Chloropicophyceae</taxon>
        <taxon>Chloropicales</taxon>
        <taxon>Chloropicaceae</taxon>
        <taxon>Chloropicon</taxon>
    </lineage>
</organism>
<gene>
    <name evidence="3" type="ORF">HKI87_03g24400</name>
</gene>
<evidence type="ECO:0000256" key="1">
    <source>
        <dbReference type="ARBA" id="ARBA00025788"/>
    </source>
</evidence>
<dbReference type="AlphaFoldDB" id="A0AAX4P4H0"/>
<accession>A0AAX4P4H0</accession>
<feature type="domain" description="PITH" evidence="2">
    <location>
        <begin position="14"/>
        <end position="188"/>
    </location>
</feature>
<dbReference type="PANTHER" id="PTHR12175:SF1">
    <property type="entry name" value="PITH DOMAIN-CONTAINING PROTEIN 1"/>
    <property type="match status" value="1"/>
</dbReference>
<sequence>MAPHDGCCAHDHDCDAENCGAMWCLHQYIDTDKVRALNEEVPGSCKDLFRSWEDRLDLTKCCSSEEDDPEIIIHVPFTCDVKLKSISVIGGSEGTSPSRLKVFLNRDDVDFTNAGDLPATQEWELVEDARGVMEYNTKFTKFQAVNTITMFFPECFLGDQTRLHFIGFKGEATKNQRDKIVNAVYEIKPLPEDTKTGGDQMMHKSVF</sequence>
<evidence type="ECO:0000313" key="3">
    <source>
        <dbReference type="EMBL" id="WZN60906.1"/>
    </source>
</evidence>
<dbReference type="InterPro" id="IPR008979">
    <property type="entry name" value="Galactose-bd-like_sf"/>
</dbReference>
<dbReference type="Proteomes" id="UP001472866">
    <property type="component" value="Chromosome 03"/>
</dbReference>
<dbReference type="Gene3D" id="2.60.120.470">
    <property type="entry name" value="PITH domain"/>
    <property type="match status" value="1"/>
</dbReference>
<proteinExistence type="inferred from homology"/>
<keyword evidence="4" id="KW-1185">Reference proteome</keyword>
<dbReference type="InterPro" id="IPR045099">
    <property type="entry name" value="PITH1-like"/>
</dbReference>
<dbReference type="GO" id="GO:0005737">
    <property type="term" value="C:cytoplasm"/>
    <property type="evidence" value="ECO:0007669"/>
    <property type="project" value="UniProtKB-ARBA"/>
</dbReference>
<comment type="similarity">
    <text evidence="1">Belongs to the PITHD1 family.</text>
</comment>
<evidence type="ECO:0000313" key="4">
    <source>
        <dbReference type="Proteomes" id="UP001472866"/>
    </source>
</evidence>
<dbReference type="SUPFAM" id="SSF49785">
    <property type="entry name" value="Galactose-binding domain-like"/>
    <property type="match status" value="1"/>
</dbReference>
<protein>
    <submittedName>
        <fullName evidence="3">PITH domain-containing protein</fullName>
    </submittedName>
</protein>
<reference evidence="3 4" key="1">
    <citation type="submission" date="2024-03" db="EMBL/GenBank/DDBJ databases">
        <title>Complete genome sequence of the green alga Chloropicon roscoffensis RCC1871.</title>
        <authorList>
            <person name="Lemieux C."/>
            <person name="Pombert J.-F."/>
            <person name="Otis C."/>
            <person name="Turmel M."/>
        </authorList>
    </citation>
    <scope>NUCLEOTIDE SEQUENCE [LARGE SCALE GENOMIC DNA]</scope>
    <source>
        <strain evidence="3 4">RCC1871</strain>
    </source>
</reference>
<dbReference type="PANTHER" id="PTHR12175">
    <property type="entry name" value="AD039 HT014 THIOREDOXIN FAMILY TRP26"/>
    <property type="match status" value="1"/>
</dbReference>
<evidence type="ECO:0000259" key="2">
    <source>
        <dbReference type="PROSITE" id="PS51532"/>
    </source>
</evidence>
<dbReference type="EMBL" id="CP151503">
    <property type="protein sequence ID" value="WZN60906.1"/>
    <property type="molecule type" value="Genomic_DNA"/>
</dbReference>
<name>A0AAX4P4H0_9CHLO</name>